<dbReference type="PROSITE" id="PS50005">
    <property type="entry name" value="TPR"/>
    <property type="match status" value="2"/>
</dbReference>
<dbReference type="Proteomes" id="UP000076104">
    <property type="component" value="Chromosome"/>
</dbReference>
<evidence type="ECO:0000313" key="2">
    <source>
        <dbReference type="EMBL" id="AMT95707.1"/>
    </source>
</evidence>
<dbReference type="SUPFAM" id="SSF48452">
    <property type="entry name" value="TPR-like"/>
    <property type="match status" value="1"/>
</dbReference>
<feature type="repeat" description="TPR" evidence="1">
    <location>
        <begin position="73"/>
        <end position="106"/>
    </location>
</feature>
<dbReference type="RefSeq" id="WP_062843508.1">
    <property type="nucleotide sequence ID" value="NZ_CP014945.1"/>
</dbReference>
<keyword evidence="1" id="KW-0802">TPR repeat</keyword>
<protein>
    <recommendedName>
        <fullName evidence="4">Tetratricopeptide repeat protein</fullName>
    </recommendedName>
</protein>
<dbReference type="InterPro" id="IPR019734">
    <property type="entry name" value="TPR_rpt"/>
</dbReference>
<dbReference type="Gene3D" id="1.25.40.10">
    <property type="entry name" value="Tetratricopeptide repeat domain"/>
    <property type="match status" value="1"/>
</dbReference>
<name>A0ABN4N033_9GAMM</name>
<organism evidence="2 3">
    <name type="scientific">Psychrobacter alimentarius</name>
    <dbReference type="NCBI Taxonomy" id="261164"/>
    <lineage>
        <taxon>Bacteria</taxon>
        <taxon>Pseudomonadati</taxon>
        <taxon>Pseudomonadota</taxon>
        <taxon>Gammaproteobacteria</taxon>
        <taxon>Moraxellales</taxon>
        <taxon>Moraxellaceae</taxon>
        <taxon>Psychrobacter</taxon>
    </lineage>
</organism>
<dbReference type="GeneID" id="33058569"/>
<dbReference type="InterPro" id="IPR011990">
    <property type="entry name" value="TPR-like_helical_dom_sf"/>
</dbReference>
<dbReference type="Pfam" id="PF14559">
    <property type="entry name" value="TPR_19"/>
    <property type="match status" value="1"/>
</dbReference>
<feature type="repeat" description="TPR" evidence="1">
    <location>
        <begin position="107"/>
        <end position="140"/>
    </location>
</feature>
<reference evidence="2 3" key="1">
    <citation type="submission" date="2016-03" db="EMBL/GenBank/DDBJ databases">
        <title>Genome sequencing of Psychrobacter alimentarius PAMC 27889.</title>
        <authorList>
            <person name="Lee J."/>
            <person name="Kim O.-S."/>
        </authorList>
    </citation>
    <scope>NUCLEOTIDE SEQUENCE [LARGE SCALE GENOMIC DNA]</scope>
    <source>
        <strain evidence="2 3">PAMC 27889</strain>
    </source>
</reference>
<accession>A0ABN4N033</accession>
<keyword evidence="3" id="KW-1185">Reference proteome</keyword>
<sequence length="153" mass="17768">MIGHNDHNIIKKITEHFKNMDFDAGYKMLKSSNLSHAATLECEGNAEFYKKNYQNAFEIYGQVTDIDNEYRISRYYYLWASDFFAKGDLVQAFEYYQESIDLDPEFVDAYIDLGALMASIGEFASARKCYEDAMAIDPEDINIRKSLNSLRKM</sequence>
<dbReference type="SMART" id="SM00028">
    <property type="entry name" value="TPR"/>
    <property type="match status" value="3"/>
</dbReference>
<evidence type="ECO:0008006" key="4">
    <source>
        <dbReference type="Google" id="ProtNLM"/>
    </source>
</evidence>
<gene>
    <name evidence="2" type="ORF">A3K91_0069</name>
</gene>
<proteinExistence type="predicted"/>
<dbReference type="PROSITE" id="PS50293">
    <property type="entry name" value="TPR_REGION"/>
    <property type="match status" value="1"/>
</dbReference>
<dbReference type="EMBL" id="CP014945">
    <property type="protein sequence ID" value="AMT95707.1"/>
    <property type="molecule type" value="Genomic_DNA"/>
</dbReference>
<evidence type="ECO:0000256" key="1">
    <source>
        <dbReference type="PROSITE-ProRule" id="PRU00339"/>
    </source>
</evidence>
<evidence type="ECO:0000313" key="3">
    <source>
        <dbReference type="Proteomes" id="UP000076104"/>
    </source>
</evidence>